<sequence length="258" mass="31041">MKIIVLCLTLISVVFDVCAQKQSFKNFKRYGNWIVPTENFEQTFDSIRQEVLSKDIYVDYRVMQPTDSLIDWLIHMKLDVPEKRDFMLYKESVEYEKRMRALGKEMNSYYLFEEWWSLIPETLVKRLKENEKNWNKLYENYFEAHAFVNNQGKILSVYFKVPSVMLDVVKEEELQMIYDRVMEKRLDIKNFVFRRPTNKQVKETLAEIVGKGRSGEENWDLFVNMRRQGVPCVYGNVNFFYMQKQDTTRIPEEGTVFL</sequence>
<evidence type="ECO:0008006" key="4">
    <source>
        <dbReference type="Google" id="ProtNLM"/>
    </source>
</evidence>
<dbReference type="RefSeq" id="WP_186974815.1">
    <property type="nucleotide sequence ID" value="NZ_JACOOH010000001.1"/>
</dbReference>
<dbReference type="Proteomes" id="UP000646484">
    <property type="component" value="Unassembled WGS sequence"/>
</dbReference>
<evidence type="ECO:0000313" key="2">
    <source>
        <dbReference type="EMBL" id="MBC5619964.1"/>
    </source>
</evidence>
<keyword evidence="1" id="KW-0732">Signal</keyword>
<accession>A0ABR7CWE2</accession>
<keyword evidence="3" id="KW-1185">Reference proteome</keyword>
<dbReference type="EMBL" id="JACOOH010000001">
    <property type="protein sequence ID" value="MBC5619964.1"/>
    <property type="molecule type" value="Genomic_DNA"/>
</dbReference>
<feature type="signal peptide" evidence="1">
    <location>
        <begin position="1"/>
        <end position="19"/>
    </location>
</feature>
<proteinExistence type="predicted"/>
<protein>
    <recommendedName>
        <fullName evidence="4">GLPGLI family protein</fullName>
    </recommendedName>
</protein>
<feature type="chain" id="PRO_5045400092" description="GLPGLI family protein" evidence="1">
    <location>
        <begin position="20"/>
        <end position="258"/>
    </location>
</feature>
<comment type="caution">
    <text evidence="2">The sequence shown here is derived from an EMBL/GenBank/DDBJ whole genome shotgun (WGS) entry which is preliminary data.</text>
</comment>
<reference evidence="2 3" key="1">
    <citation type="submission" date="2020-08" db="EMBL/GenBank/DDBJ databases">
        <title>Genome public.</title>
        <authorList>
            <person name="Liu C."/>
            <person name="Sun Q."/>
        </authorList>
    </citation>
    <scope>NUCLEOTIDE SEQUENCE [LARGE SCALE GENOMIC DNA]</scope>
    <source>
        <strain evidence="2 3">NSJ-56</strain>
    </source>
</reference>
<evidence type="ECO:0000256" key="1">
    <source>
        <dbReference type="SAM" id="SignalP"/>
    </source>
</evidence>
<name>A0ABR7CWE2_9BACT</name>
<organism evidence="2 3">
    <name type="scientific">Butyricimonas hominis</name>
    <dbReference type="NCBI Taxonomy" id="2763032"/>
    <lineage>
        <taxon>Bacteria</taxon>
        <taxon>Pseudomonadati</taxon>
        <taxon>Bacteroidota</taxon>
        <taxon>Bacteroidia</taxon>
        <taxon>Bacteroidales</taxon>
        <taxon>Odoribacteraceae</taxon>
        <taxon>Butyricimonas</taxon>
    </lineage>
</organism>
<evidence type="ECO:0000313" key="3">
    <source>
        <dbReference type="Proteomes" id="UP000646484"/>
    </source>
</evidence>
<gene>
    <name evidence="2" type="ORF">H8S64_02505</name>
</gene>